<keyword evidence="3 12" id="KW-0808">Transferase</keyword>
<feature type="region of interest" description="Disordered" evidence="10">
    <location>
        <begin position="1"/>
        <end position="35"/>
    </location>
</feature>
<dbReference type="Gene3D" id="3.30.200.20">
    <property type="entry name" value="Phosphorylase Kinase, domain 1"/>
    <property type="match status" value="1"/>
</dbReference>
<sequence length="1399" mass="159039">MDRVTSKRVKNNVLIEKSGDSEKKALSKRRTNMNKKKNVFLNDESKNDETIKKNLKRVKTEKISKNAKDKLETTCLINTRSKENGKKDTIYKGIEKEKKYPHASRVTSIKGNNASANDGGENRVGDGKSDNVKSSNYTILSYFKNKSATDKYGGKAAGGGDSKAANEGEARNGSANCAVRSASSNAPSQAASLEVSQAANQVANQTANQVANQTANQSTSSYANGANQANYLNMKNNIEHNLMNYKKSKLNQMHAENFSMDSYRSNNSSNSELYIGSEQNNLYSSNQEHAVGRSSMQLKDGSLRSTTGRAVGLHASLKSGNMMDVHGSMLKGPLQLSDLYSSRNGDSSTVLARNSLYKCKEERVDGVDRADRSDRATNGEGEKGRAAGPENGFIMSSSLGSGLANFRGKAISHVERSRGGVDPTEFTLNGEGRHSEAGQRGVDMRRSGEHLYSYKDRNKDYLDSINLSINRENENHRELLVRSLPSGNALHRNALSGHAVGANKVGDKAVGGKAVGASAVSGAKSDEEFLANNLLNFENYCSYKFKRSINNNLINNIYSMYEDKSNLEEFILRKRREGGGCKSKESLPRCRLDDSCMVGLRNDHFEGEKLFKRPRMSLYNTLLGRNKFQEGKKVENKEQDSMSDLLLHHQDLLINKREKIVVSKEVDTKEITIKKYIKNFWLLSRKEFFSKYWNASLQLDNAEVEKLKELIPFPENQTCTIDDLFCKDNEVVDEDQLLKDYVTDEKLKNFRLDLIDGFLYDKQSLYEREMLENEKIFSNISFNHKNSEIKVDKLLNLFPRDFMRKYKIVKKLGEGVYGKVFKAESLEDSYLHFAVKVLRYFWPNFKYKFGSEEFAINEFNIMRILFHPNVVCLLDSFRVHTYRKSKVKNHRNQKARSETLSAEYDFSFQRHRKVERNQYSPSRDTIERNNRYRNLVSKSCLTIEDLEKDLVLYNLDKGGSGGVVGSVMGSGVGGGGASAAARKDARKERSNDLGGLHAKKKVRTATFKSAAGGSGGGAARRAELHRGRADKADRASHASQASQTNRTNRANRAIGTLLTTRTNKSIDKLKFRKHSRKLKKIENKNNDYIENWDLFLVIEKCDCSLNDILNKAKKRHASFIQHIKQCTAQHLPSERIDMSYDHIHNYVKYVYLPLKKIENRSFYPDMPSLSEAQTKVIIYQMLQGINHFHKKFVIHRDIKPANTLIKNIKYLSDGLNDSKEWIVKIADFGLGVYDHFLKAETKDCNIITLQYRPPEILCNSTMYNYSVDIWSIGITMCECLLGFVPVTSKFESSVLFKILVFRGIPDEDFDNLLKKEFVGELPQFKVDRLRMLEVIFTDIYGRRLLSEQGIDLIDQFLSYDYKNRITADDALRHPWFEDVHLHLNERLLRYYKRTGTYYF</sequence>
<organism evidence="12 13">
    <name type="scientific">Plasmodium vivax</name>
    <name type="common">malaria parasite P. vivax</name>
    <dbReference type="NCBI Taxonomy" id="5855"/>
    <lineage>
        <taxon>Eukaryota</taxon>
        <taxon>Sar</taxon>
        <taxon>Alveolata</taxon>
        <taxon>Apicomplexa</taxon>
        <taxon>Aconoidasida</taxon>
        <taxon>Haemosporida</taxon>
        <taxon>Plasmodiidae</taxon>
        <taxon>Plasmodium</taxon>
        <taxon>Plasmodium (Plasmodium)</taxon>
    </lineage>
</organism>
<dbReference type="InterPro" id="IPR045216">
    <property type="entry name" value="CK2_alpha"/>
</dbReference>
<dbReference type="GO" id="GO:0005634">
    <property type="term" value="C:nucleus"/>
    <property type="evidence" value="ECO:0007669"/>
    <property type="project" value="TreeGrafter"/>
</dbReference>
<dbReference type="PANTHER" id="PTHR24054:SF0">
    <property type="entry name" value="CASEIN KINASE II SUBUNIT ALPHA"/>
    <property type="match status" value="1"/>
</dbReference>
<proteinExistence type="predicted"/>
<dbReference type="PROSITE" id="PS50011">
    <property type="entry name" value="PROTEIN_KINASE_DOM"/>
    <property type="match status" value="1"/>
</dbReference>
<evidence type="ECO:0000256" key="7">
    <source>
        <dbReference type="ARBA" id="ARBA00047899"/>
    </source>
</evidence>
<evidence type="ECO:0000256" key="4">
    <source>
        <dbReference type="ARBA" id="ARBA00022741"/>
    </source>
</evidence>
<dbReference type="GO" id="GO:0005956">
    <property type="term" value="C:protein kinase CK2 complex"/>
    <property type="evidence" value="ECO:0007669"/>
    <property type="project" value="TreeGrafter"/>
</dbReference>
<dbReference type="InterPro" id="IPR011009">
    <property type="entry name" value="Kinase-like_dom_sf"/>
</dbReference>
<dbReference type="eggNOG" id="KOG0663">
    <property type="taxonomic scope" value="Eukaryota"/>
</dbReference>
<dbReference type="VEuPathDB" id="PlasmoDB:PVX_095370"/>
<evidence type="ECO:0000256" key="1">
    <source>
        <dbReference type="ARBA" id="ARBA00012513"/>
    </source>
</evidence>
<evidence type="ECO:0000256" key="10">
    <source>
        <dbReference type="SAM" id="MobiDB-lite"/>
    </source>
</evidence>
<comment type="catalytic activity">
    <reaction evidence="7">
        <text>L-threonyl-[protein] + ATP = O-phospho-L-threonyl-[protein] + ADP + H(+)</text>
        <dbReference type="Rhea" id="RHEA:46608"/>
        <dbReference type="Rhea" id="RHEA-COMP:11060"/>
        <dbReference type="Rhea" id="RHEA-COMP:11605"/>
        <dbReference type="ChEBI" id="CHEBI:15378"/>
        <dbReference type="ChEBI" id="CHEBI:30013"/>
        <dbReference type="ChEBI" id="CHEBI:30616"/>
        <dbReference type="ChEBI" id="CHEBI:61977"/>
        <dbReference type="ChEBI" id="CHEBI:456216"/>
        <dbReference type="EC" id="2.7.11.1"/>
    </reaction>
</comment>
<feature type="region of interest" description="Disordered" evidence="10">
    <location>
        <begin position="415"/>
        <end position="441"/>
    </location>
</feature>
<name>A0A1G4GWH6_PLAVI</name>
<feature type="compositionally biased region" description="Basic and acidic residues" evidence="10">
    <location>
        <begin position="1020"/>
        <end position="1036"/>
    </location>
</feature>
<evidence type="ECO:0000313" key="12">
    <source>
        <dbReference type="EMBL" id="SCO66949.1"/>
    </source>
</evidence>
<dbReference type="PROSITE" id="PS00108">
    <property type="entry name" value="PROTEIN_KINASE_ST"/>
    <property type="match status" value="1"/>
</dbReference>
<feature type="domain" description="Protein kinase" evidence="11">
    <location>
        <begin position="806"/>
        <end position="1376"/>
    </location>
</feature>
<dbReference type="VEuPathDB" id="PlasmoDB:PVPAM_080035300"/>
<dbReference type="GO" id="GO:0004674">
    <property type="term" value="F:protein serine/threonine kinase activity"/>
    <property type="evidence" value="ECO:0007669"/>
    <property type="project" value="UniProtKB-KW"/>
</dbReference>
<dbReference type="PROSITE" id="PS00107">
    <property type="entry name" value="PROTEIN_KINASE_ATP"/>
    <property type="match status" value="1"/>
</dbReference>
<feature type="compositionally biased region" description="Basic residues" evidence="10">
    <location>
        <begin position="26"/>
        <end position="35"/>
    </location>
</feature>
<feature type="compositionally biased region" description="Basic and acidic residues" evidence="10">
    <location>
        <begin position="365"/>
        <end position="385"/>
    </location>
</feature>
<dbReference type="InterPro" id="IPR017441">
    <property type="entry name" value="Protein_kinase_ATP_BS"/>
</dbReference>
<dbReference type="Pfam" id="PF00069">
    <property type="entry name" value="Pkinase"/>
    <property type="match status" value="1"/>
</dbReference>
<comment type="catalytic activity">
    <reaction evidence="8">
        <text>L-seryl-[protein] + ATP = O-phospho-L-seryl-[protein] + ADP + H(+)</text>
        <dbReference type="Rhea" id="RHEA:17989"/>
        <dbReference type="Rhea" id="RHEA-COMP:9863"/>
        <dbReference type="Rhea" id="RHEA-COMP:11604"/>
        <dbReference type="ChEBI" id="CHEBI:15378"/>
        <dbReference type="ChEBI" id="CHEBI:29999"/>
        <dbReference type="ChEBI" id="CHEBI:30616"/>
        <dbReference type="ChEBI" id="CHEBI:83421"/>
        <dbReference type="ChEBI" id="CHEBI:456216"/>
        <dbReference type="EC" id="2.7.11.1"/>
    </reaction>
</comment>
<feature type="compositionally biased region" description="Polar residues" evidence="10">
    <location>
        <begin position="105"/>
        <end position="116"/>
    </location>
</feature>
<evidence type="ECO:0000256" key="6">
    <source>
        <dbReference type="ARBA" id="ARBA00022840"/>
    </source>
</evidence>
<feature type="compositionally biased region" description="Basic and acidic residues" evidence="10">
    <location>
        <begin position="120"/>
        <end position="131"/>
    </location>
</feature>
<dbReference type="SMART" id="SM00220">
    <property type="entry name" value="S_TKc"/>
    <property type="match status" value="1"/>
</dbReference>
<dbReference type="InterPro" id="IPR008271">
    <property type="entry name" value="Ser/Thr_kinase_AS"/>
</dbReference>
<keyword evidence="5 12" id="KW-0418">Kinase</keyword>
<dbReference type="Gene3D" id="1.10.510.10">
    <property type="entry name" value="Transferase(Phosphotransferase) domain 1"/>
    <property type="match status" value="1"/>
</dbReference>
<dbReference type="Proteomes" id="UP000196402">
    <property type="component" value="Chromosome 8"/>
</dbReference>
<evidence type="ECO:0000259" key="11">
    <source>
        <dbReference type="PROSITE" id="PS50011"/>
    </source>
</evidence>
<dbReference type="VEuPathDB" id="PlasmoDB:PVP01_0822900"/>
<keyword evidence="2" id="KW-0723">Serine/threonine-protein kinase</keyword>
<dbReference type="InterPro" id="IPR000719">
    <property type="entry name" value="Prot_kinase_dom"/>
</dbReference>
<keyword evidence="6 9" id="KW-0067">ATP-binding</keyword>
<evidence type="ECO:0000256" key="5">
    <source>
        <dbReference type="ARBA" id="ARBA00022777"/>
    </source>
</evidence>
<evidence type="ECO:0000256" key="8">
    <source>
        <dbReference type="ARBA" id="ARBA00048679"/>
    </source>
</evidence>
<dbReference type="GO" id="GO:0005524">
    <property type="term" value="F:ATP binding"/>
    <property type="evidence" value="ECO:0007669"/>
    <property type="project" value="UniProtKB-UniRule"/>
</dbReference>
<dbReference type="VEuPathDB" id="PlasmoDB:PVW1_080028500"/>
<feature type="compositionally biased region" description="Polar residues" evidence="10">
    <location>
        <begin position="1037"/>
        <end position="1050"/>
    </location>
</feature>
<dbReference type="GO" id="GO:0106310">
    <property type="term" value="F:protein serine kinase activity"/>
    <property type="evidence" value="ECO:0007669"/>
    <property type="project" value="RHEA"/>
</dbReference>
<evidence type="ECO:0000256" key="9">
    <source>
        <dbReference type="PROSITE-ProRule" id="PRU10141"/>
    </source>
</evidence>
<evidence type="ECO:0000313" key="13">
    <source>
        <dbReference type="Proteomes" id="UP000196402"/>
    </source>
</evidence>
<reference evidence="12 13" key="1">
    <citation type="submission" date="2016-07" db="EMBL/GenBank/DDBJ databases">
        <authorList>
            <consortium name="Pathogen Informatics"/>
        </authorList>
    </citation>
    <scope>NUCLEOTIDE SEQUENCE [LARGE SCALE GENOMIC DNA]</scope>
</reference>
<feature type="region of interest" description="Disordered" evidence="10">
    <location>
        <begin position="972"/>
        <end position="1053"/>
    </location>
</feature>
<evidence type="ECO:0000256" key="3">
    <source>
        <dbReference type="ARBA" id="ARBA00022679"/>
    </source>
</evidence>
<dbReference type="GO" id="GO:0051726">
    <property type="term" value="P:regulation of cell cycle"/>
    <property type="evidence" value="ECO:0007669"/>
    <property type="project" value="TreeGrafter"/>
</dbReference>
<gene>
    <name evidence="12" type="ORF">PVT01_080028200</name>
</gene>
<dbReference type="EC" id="2.7.11.1" evidence="1"/>
<dbReference type="GO" id="GO:0005829">
    <property type="term" value="C:cytosol"/>
    <property type="evidence" value="ECO:0007669"/>
    <property type="project" value="TreeGrafter"/>
</dbReference>
<feature type="compositionally biased region" description="Basic and acidic residues" evidence="10">
    <location>
        <begin position="981"/>
        <end position="991"/>
    </location>
</feature>
<feature type="compositionally biased region" description="Basic residues" evidence="10">
    <location>
        <begin position="1"/>
        <end position="10"/>
    </location>
</feature>
<dbReference type="PANTHER" id="PTHR24054">
    <property type="entry name" value="CASEIN KINASE II SUBUNIT ALPHA"/>
    <property type="match status" value="1"/>
</dbReference>
<keyword evidence="4 9" id="KW-0547">Nucleotide-binding</keyword>
<evidence type="ECO:0000256" key="2">
    <source>
        <dbReference type="ARBA" id="ARBA00022527"/>
    </source>
</evidence>
<dbReference type="EMBL" id="LT615246">
    <property type="protein sequence ID" value="SCO66949.1"/>
    <property type="molecule type" value="Genomic_DNA"/>
</dbReference>
<dbReference type="SUPFAM" id="SSF56112">
    <property type="entry name" value="Protein kinase-like (PK-like)"/>
    <property type="match status" value="1"/>
</dbReference>
<feature type="region of interest" description="Disordered" evidence="10">
    <location>
        <begin position="365"/>
        <end position="392"/>
    </location>
</feature>
<feature type="region of interest" description="Disordered" evidence="10">
    <location>
        <begin position="99"/>
        <end position="131"/>
    </location>
</feature>
<protein>
    <recommendedName>
        <fullName evidence="1">non-specific serine/threonine protein kinase</fullName>
        <ecNumber evidence="1">2.7.11.1</ecNumber>
    </recommendedName>
</protein>
<feature type="compositionally biased region" description="Basic and acidic residues" evidence="10">
    <location>
        <begin position="431"/>
        <end position="441"/>
    </location>
</feature>
<feature type="binding site" evidence="9">
    <location>
        <position position="836"/>
    </location>
    <ligand>
        <name>ATP</name>
        <dbReference type="ChEBI" id="CHEBI:30616"/>
    </ligand>
</feature>
<accession>A0A1G4GWH6</accession>